<dbReference type="RefSeq" id="WP_186733574.1">
    <property type="nucleotide sequence ID" value="NZ_JABWRJ020000004.1"/>
</dbReference>
<dbReference type="InterPro" id="IPR018330">
    <property type="entry name" value="RecT_fam"/>
</dbReference>
<dbReference type="InterPro" id="IPR004590">
    <property type="entry name" value="ssDNA_annealing_RecT"/>
</dbReference>
<evidence type="ECO:0000313" key="1">
    <source>
        <dbReference type="EMBL" id="MBC3446799.1"/>
    </source>
</evidence>
<dbReference type="NCBIfam" id="TIGR00616">
    <property type="entry name" value="rect"/>
    <property type="match status" value="1"/>
</dbReference>
<dbReference type="GO" id="GO:0006259">
    <property type="term" value="P:DNA metabolic process"/>
    <property type="evidence" value="ECO:0007669"/>
    <property type="project" value="InterPro"/>
</dbReference>
<organism evidence="1">
    <name type="scientific">Pseudomonas peradeniyensis</name>
    <dbReference type="NCBI Taxonomy" id="2745488"/>
    <lineage>
        <taxon>Bacteria</taxon>
        <taxon>Pseudomonadati</taxon>
        <taxon>Pseudomonadota</taxon>
        <taxon>Gammaproteobacteria</taxon>
        <taxon>Pseudomonadales</taxon>
        <taxon>Pseudomonadaceae</taxon>
        <taxon>Pseudomonas</taxon>
    </lineage>
</organism>
<proteinExistence type="predicted"/>
<name>A0A923K0Y0_9PSED</name>
<protein>
    <submittedName>
        <fullName evidence="1">Recombinase RecT</fullName>
    </submittedName>
</protein>
<dbReference type="EMBL" id="JABWRJ010000016">
    <property type="protein sequence ID" value="MBC3446799.1"/>
    <property type="molecule type" value="Genomic_DNA"/>
</dbReference>
<dbReference type="AlphaFoldDB" id="A0A923K0Y0"/>
<reference evidence="1" key="2">
    <citation type="submission" date="2020-07" db="EMBL/GenBank/DDBJ databases">
        <authorList>
            <person name="Lood C."/>
            <person name="Girard L."/>
        </authorList>
    </citation>
    <scope>NUCLEOTIDE SEQUENCE</scope>
    <source>
        <strain evidence="1">BW13M1</strain>
    </source>
</reference>
<accession>A0A923K0Y0</accession>
<dbReference type="GO" id="GO:0003677">
    <property type="term" value="F:DNA binding"/>
    <property type="evidence" value="ECO:0007669"/>
    <property type="project" value="InterPro"/>
</dbReference>
<reference evidence="1" key="1">
    <citation type="journal article" date="2020" name="Microorganisms">
        <title>Reliable Identification of Environmental Pseudomonas Isolates Using the rpoD Gene.</title>
        <authorList>
            <consortium name="The Broad Institute Genome Sequencing Platform"/>
            <person name="Girard L."/>
            <person name="Lood C."/>
            <person name="Rokni-Zadeh H."/>
            <person name="van Noort V."/>
            <person name="Lavigne R."/>
            <person name="De Mot R."/>
        </authorList>
    </citation>
    <scope>NUCLEOTIDE SEQUENCE</scope>
    <source>
        <strain evidence="1">BW13M1</strain>
    </source>
</reference>
<comment type="caution">
    <text evidence="1">The sequence shown here is derived from an EMBL/GenBank/DDBJ whole genome shotgun (WGS) entry which is preliminary data.</text>
</comment>
<gene>
    <name evidence="1" type="ORF">HU751_13520</name>
</gene>
<dbReference type="Pfam" id="PF03837">
    <property type="entry name" value="RecT"/>
    <property type="match status" value="1"/>
</dbReference>
<sequence>MSNAVATISQDIYSTRDSFASVLTDRSLNFEREAEFAIQTITANDYSMKLAVQNRQSVVNAVTNIAAIGISLNPAKKQAYLVPRDGKICLDISYIGLMDLAMNTGAIRWAQSELVYTSDNFALNGFDKPPTHSYNPFSKDRGEVIGVYVVVKTADGDYLTETMSVDEVNAIRDRSSAWKAWISKQKSCPWVTDWGEMAKKTCVKRAYKYWPKTERLEEAIHYLNTDGNEGLSPINGKPQADADLARRWIDQTVSCQSVDALQQIWQAGLADIKAARDMAAYSQFKAQVEKRRAELLELEPVTLEGEPQ</sequence>